<dbReference type="Gene3D" id="1.10.30.10">
    <property type="entry name" value="High mobility group box domain"/>
    <property type="match status" value="1"/>
</dbReference>
<dbReference type="GO" id="GO:0005634">
    <property type="term" value="C:nucleus"/>
    <property type="evidence" value="ECO:0007669"/>
    <property type="project" value="UniProtKB-UniRule"/>
</dbReference>
<feature type="compositionally biased region" description="Polar residues" evidence="4">
    <location>
        <begin position="710"/>
        <end position="721"/>
    </location>
</feature>
<dbReference type="SUPFAM" id="SSF54236">
    <property type="entry name" value="Ubiquitin-like"/>
    <property type="match status" value="1"/>
</dbReference>
<feature type="region of interest" description="Disordered" evidence="4">
    <location>
        <begin position="694"/>
        <end position="784"/>
    </location>
</feature>
<reference evidence="8" key="1">
    <citation type="journal article" date="2014" name="Genome Announc.">
        <title>Draft genome sequence of Rhodosporidium toruloides CECT1137, an oleaginous yeast of biotechnological interest.</title>
        <authorList>
            <person name="Morin N."/>
            <person name="Calcas X."/>
            <person name="Devillers H."/>
            <person name="Durrens P."/>
            <person name="Sherman D.J."/>
            <person name="Nicaud J.-M."/>
            <person name="Neuveglise C."/>
        </authorList>
    </citation>
    <scope>NUCLEOTIDE SEQUENCE</scope>
    <source>
        <strain evidence="8">CECT1137</strain>
    </source>
</reference>
<evidence type="ECO:0000259" key="7">
    <source>
        <dbReference type="PROSITE" id="PS50118"/>
    </source>
</evidence>
<feature type="region of interest" description="Disordered" evidence="4">
    <location>
        <begin position="1"/>
        <end position="24"/>
    </location>
</feature>
<dbReference type="PROSITE" id="PS50118">
    <property type="entry name" value="HMG_BOX_2"/>
    <property type="match status" value="1"/>
</dbReference>
<feature type="region of interest" description="Disordered" evidence="4">
    <location>
        <begin position="1590"/>
        <end position="1637"/>
    </location>
</feature>
<evidence type="ECO:0000256" key="5">
    <source>
        <dbReference type="SAM" id="Phobius"/>
    </source>
</evidence>
<dbReference type="PANTHER" id="PTHR46040:SF3">
    <property type="entry name" value="HIGH MOBILITY GROUP PROTEIN 2"/>
    <property type="match status" value="1"/>
</dbReference>
<dbReference type="Gene3D" id="3.10.20.90">
    <property type="entry name" value="Phosphatidylinositol 3-kinase Catalytic Subunit, Chain A, domain 1"/>
    <property type="match status" value="1"/>
</dbReference>
<dbReference type="CDD" id="cd22744">
    <property type="entry name" value="OTU"/>
    <property type="match status" value="1"/>
</dbReference>
<feature type="compositionally biased region" description="Basic and acidic residues" evidence="4">
    <location>
        <begin position="761"/>
        <end position="775"/>
    </location>
</feature>
<feature type="domain" description="Ubiquitin-like" evidence="6">
    <location>
        <begin position="385"/>
        <end position="460"/>
    </location>
</feature>
<gene>
    <name evidence="8" type="ORF">RHTO0S_01e09494g</name>
</gene>
<feature type="region of interest" description="Disordered" evidence="4">
    <location>
        <begin position="1470"/>
        <end position="1523"/>
    </location>
</feature>
<dbReference type="CDD" id="cd00084">
    <property type="entry name" value="HMG-box_SF"/>
    <property type="match status" value="1"/>
</dbReference>
<dbReference type="PANTHER" id="PTHR46040">
    <property type="entry name" value="HIGH MOBILITY GROUP PROTEIN 2"/>
    <property type="match status" value="1"/>
</dbReference>
<accession>A0A061AKR3</accession>
<dbReference type="PROSITE" id="PS50053">
    <property type="entry name" value="UBIQUITIN_2"/>
    <property type="match status" value="1"/>
</dbReference>
<feature type="transmembrane region" description="Helical" evidence="5">
    <location>
        <begin position="146"/>
        <end position="167"/>
    </location>
</feature>
<dbReference type="Pfam" id="PF00505">
    <property type="entry name" value="HMG_box"/>
    <property type="match status" value="1"/>
</dbReference>
<dbReference type="GO" id="GO:0010468">
    <property type="term" value="P:regulation of gene expression"/>
    <property type="evidence" value="ECO:0007669"/>
    <property type="project" value="TreeGrafter"/>
</dbReference>
<dbReference type="InterPro" id="IPR051965">
    <property type="entry name" value="ChromReg_NeuronalGeneExpr"/>
</dbReference>
<dbReference type="EMBL" id="LK052936">
    <property type="protein sequence ID" value="CDR35890.1"/>
    <property type="molecule type" value="Genomic_DNA"/>
</dbReference>
<evidence type="ECO:0000256" key="2">
    <source>
        <dbReference type="ARBA" id="ARBA00023242"/>
    </source>
</evidence>
<dbReference type="GO" id="GO:0003677">
    <property type="term" value="F:DNA binding"/>
    <property type="evidence" value="ECO:0007669"/>
    <property type="project" value="UniProtKB-UniRule"/>
</dbReference>
<dbReference type="SMART" id="SM00398">
    <property type="entry name" value="HMG"/>
    <property type="match status" value="1"/>
</dbReference>
<feature type="compositionally biased region" description="Basic and acidic residues" evidence="4">
    <location>
        <begin position="1494"/>
        <end position="1514"/>
    </location>
</feature>
<feature type="transmembrane region" description="Helical" evidence="5">
    <location>
        <begin position="91"/>
        <end position="114"/>
    </location>
</feature>
<name>A0A061AKR3_RHOTO</name>
<dbReference type="InterPro" id="IPR000626">
    <property type="entry name" value="Ubiquitin-like_dom"/>
</dbReference>
<organism evidence="8">
    <name type="scientific">Rhodotorula toruloides</name>
    <name type="common">Yeast</name>
    <name type="synonym">Rhodosporidium toruloides</name>
    <dbReference type="NCBI Taxonomy" id="5286"/>
    <lineage>
        <taxon>Eukaryota</taxon>
        <taxon>Fungi</taxon>
        <taxon>Dikarya</taxon>
        <taxon>Basidiomycota</taxon>
        <taxon>Pucciniomycotina</taxon>
        <taxon>Microbotryomycetes</taxon>
        <taxon>Sporidiobolales</taxon>
        <taxon>Sporidiobolaceae</taxon>
        <taxon>Rhodotorula</taxon>
    </lineage>
</organism>
<feature type="DNA-binding region" description="HMG box" evidence="3">
    <location>
        <begin position="1520"/>
        <end position="1588"/>
    </location>
</feature>
<dbReference type="OrthoDB" id="1919336at2759"/>
<keyword evidence="1 3" id="KW-0238">DNA-binding</keyword>
<feature type="compositionally biased region" description="Acidic residues" evidence="4">
    <location>
        <begin position="1737"/>
        <end position="1747"/>
    </location>
</feature>
<evidence type="ECO:0000256" key="3">
    <source>
        <dbReference type="PROSITE-ProRule" id="PRU00267"/>
    </source>
</evidence>
<dbReference type="PRINTS" id="PR00348">
    <property type="entry name" value="UBIQUITIN"/>
</dbReference>
<feature type="domain" description="HMG box" evidence="7">
    <location>
        <begin position="1520"/>
        <end position="1588"/>
    </location>
</feature>
<feature type="region of interest" description="Disordered" evidence="4">
    <location>
        <begin position="797"/>
        <end position="879"/>
    </location>
</feature>
<feature type="compositionally biased region" description="Low complexity" evidence="4">
    <location>
        <begin position="859"/>
        <end position="876"/>
    </location>
</feature>
<dbReference type="InterPro" id="IPR009071">
    <property type="entry name" value="HMG_box_dom"/>
</dbReference>
<evidence type="ECO:0000256" key="4">
    <source>
        <dbReference type="SAM" id="MobiDB-lite"/>
    </source>
</evidence>
<dbReference type="SUPFAM" id="SSF47095">
    <property type="entry name" value="HMG-box"/>
    <property type="match status" value="1"/>
</dbReference>
<dbReference type="SMART" id="SM00213">
    <property type="entry name" value="UBQ"/>
    <property type="match status" value="1"/>
</dbReference>
<keyword evidence="5" id="KW-0812">Transmembrane</keyword>
<keyword evidence="5" id="KW-1133">Transmembrane helix</keyword>
<evidence type="ECO:0000313" key="8">
    <source>
        <dbReference type="EMBL" id="CDR35890.1"/>
    </source>
</evidence>
<keyword evidence="2 3" id="KW-0539">Nucleus</keyword>
<protein>
    <submittedName>
        <fullName evidence="8">RHTO0S01e09494g1_1</fullName>
    </submittedName>
</protein>
<proteinExistence type="predicted"/>
<sequence length="1747" mass="191852">MTRARGEAERVEEKRTRRGRPRTRRGVIGRVGERVYKSNRVFSRLLRLSARVRAEPYSLPRAIHTTPQNTHSHPPPPALANAPLRSRLDRFLVPTTLAGMWSVVHGALTALAAYNSPASAVLIISTLLTVLLLPFARLASAAQPRLALVHVAYFFTYAAMYFATLLYTITHDLFYPVILFGNVVRAVDLLAYLISLAILGLSRVARNIRLEQVVAALAWVIVSPRVTRKGRVTEGTNGWRRRRRLPRSWVGREKKPSWEVRKERREWGRTKALLALSPSFATEYRNALLPCKLRSDPEPVKNGSHGQVEVNSTERDGVAFKVKLDIRSSAAFNEIESALQSATGLHAVDQRVRVAGTGLKQLEMAHALGVARRQVIEFEVAKGESQVFVRRPDGKTLVLPIPLSATVVELKAAIRTKTGICPKAQVLTLADQVLRGNKKLADYNIARGATIALSLRLRGGLDRRPPAENPRPDQPVDEPPVDCSDNCWIRGGALTAADGNCGIDALRIAMGEPAGLDVSYLRTAMVNVFRHVYPTLENYAPPEMRERGYVTVQTRGHGVECVYNMDELVEWKGQDGTWLDGPDFAVLSTVIGRPVILFSVSQVDYGFPSRTRFLPAPIYTANESTQATIAQVRSLLHGDPHQHPIRIFYDGRSHFVASIDELHGPHAEELRKNTHLLVDDPLQPIFPVQAKLAVPRSDHGHAHRDDGGSPPSTMPLSSNTPPFKPITIPAFGPGPAVIIPRTDYPSADRNVQEPTSVPAHPDSRQRQRPNDDGNERSSSVHPPDCLELELAGVADEGLLAEDWESERDETDEDEDSEMFYDDDSHTASTANFFAPAPPTPTGGSPADVIGETPSSGVHPTTSPEASPAADSAETTDLPPDFNFDESLDVEPLLEEGKVKEWLDVGFAAKGECASVRTAEEASERRLEGPFFLVGSGQASRFEVALPSGASGDVRDTLKPIVLKQQAGGDPTTGVMAADDIEHLNADGDRGIICVFATSFEWANDMFNSSMLFPWSQRRLDRAGSSKLHFIIQADQAGKLVPALIAGNRLHHENLHRLVEKRTAASAVPPLPLGVPATYDTSSFFSWTIVNLPSNKTALFHTKRKVLTRFSLRVVELEEGSANPSNNGSGLTSLFHMHKHAVGSMSAETAMRITIPASNPLAGEVVALTERLISHRFNNGLVLPVSPAEWRGLTKEGLGDLRDAAQAVVNSAPRQMTPVQARTYDLPLASEVVYGEPVGQRLRRRGKDGRSRVSEKLAALDLQAGQTYLVMCSACLEFRVFRCKRTLSTIPHPGRMAPRCRYQMSTGISCHAHLLATGDADEVKRVVDELRSAYKAVAVPIHYDGRVIGSTSTLVDCWYNQLMEDLVGNDAIHNSFAQFVKANPKHPDHPYGVACIEKRLPGMLLAGALGSSVYWGAARTRTSRGAIVLARQHNAVHIWSTRFSPVSEDDPADEVVDAEVRLLLLEGTLMPQDQKTRQGRAGRKPNALVPVTRKPQTDPTKRAEVRSDYRSHRPPSDPNKPIRPASAYLSYQNEIRAAVKANNPDLPPTEINKRIGEMWRALPAEEQETRKSRTKVELEKWTQEMRLWESAQAAKEDQQGALPAAPSGDTNAKRACTTDDEVAPDAAPKPAKTRKRVHGRATLSLSLNLLSTASYDDLSKGTTQKSLSEFRVAQSWSKTVNAFRLKDGTLVHGKEALLRNTIALAQQKQDETSPALPSNFPVSPIAPSTQSKMRREEDGESAEEGMKV</sequence>
<feature type="region of interest" description="Disordered" evidence="4">
    <location>
        <begin position="1707"/>
        <end position="1747"/>
    </location>
</feature>
<keyword evidence="5" id="KW-0472">Membrane</keyword>
<evidence type="ECO:0000256" key="1">
    <source>
        <dbReference type="ARBA" id="ARBA00023125"/>
    </source>
</evidence>
<feature type="compositionally biased region" description="Basic and acidic residues" evidence="4">
    <location>
        <begin position="696"/>
        <end position="707"/>
    </location>
</feature>
<dbReference type="InterPro" id="IPR019956">
    <property type="entry name" value="Ubiquitin_dom"/>
</dbReference>
<feature type="compositionally biased region" description="Acidic residues" evidence="4">
    <location>
        <begin position="798"/>
        <end position="821"/>
    </location>
</feature>
<dbReference type="InterPro" id="IPR036910">
    <property type="entry name" value="HMG_box_dom_sf"/>
</dbReference>
<evidence type="ECO:0000259" key="6">
    <source>
        <dbReference type="PROSITE" id="PS50053"/>
    </source>
</evidence>
<feature type="compositionally biased region" description="Basic and acidic residues" evidence="4">
    <location>
        <begin position="1"/>
        <end position="15"/>
    </location>
</feature>
<feature type="transmembrane region" description="Helical" evidence="5">
    <location>
        <begin position="120"/>
        <end position="139"/>
    </location>
</feature>
<dbReference type="Pfam" id="PF00240">
    <property type="entry name" value="ubiquitin"/>
    <property type="match status" value="1"/>
</dbReference>
<dbReference type="InterPro" id="IPR029071">
    <property type="entry name" value="Ubiquitin-like_domsf"/>
</dbReference>